<comment type="caution">
    <text evidence="1">The sequence shown here is derived from an EMBL/GenBank/DDBJ whole genome shotgun (WGS) entry which is preliminary data.</text>
</comment>
<dbReference type="Proteomes" id="UP000004846">
    <property type="component" value="Unassembled WGS sequence"/>
</dbReference>
<accession>A0A125W4K2</accession>
<protein>
    <submittedName>
        <fullName evidence="1">Uncharacterized protein</fullName>
    </submittedName>
</protein>
<reference evidence="1 2" key="1">
    <citation type="submission" date="2010-07" db="EMBL/GenBank/DDBJ databases">
        <authorList>
            <person name="Sid Ahmed O."/>
        </authorList>
    </citation>
    <scope>NUCLEOTIDE SEQUENCE [LARGE SCALE GENOMIC DNA]</scope>
    <source>
        <strain evidence="1 2">TX4248</strain>
    </source>
</reference>
<evidence type="ECO:0000313" key="1">
    <source>
        <dbReference type="EMBL" id="EFM82402.1"/>
    </source>
</evidence>
<proteinExistence type="predicted"/>
<evidence type="ECO:0000313" key="2">
    <source>
        <dbReference type="Proteomes" id="UP000004846"/>
    </source>
</evidence>
<dbReference type="HOGENOM" id="CLU_1822366_0_0_9"/>
<sequence>MFSFEEVILQLENKIALKTLKSWANKIERLTDKKFERKYTKNSKGYTYSFKVFSSNDVESFFKLIDLRSKNVPLDIAISDVFMSEEEKKKNETISMTKAEFRENQATVKELIDLVKDVLSDNAEIKKRLKVLEMKQGMVGE</sequence>
<organism evidence="1 2">
    <name type="scientific">Enterococcus faecalis TX4248</name>
    <dbReference type="NCBI Taxonomy" id="749495"/>
    <lineage>
        <taxon>Bacteria</taxon>
        <taxon>Bacillati</taxon>
        <taxon>Bacillota</taxon>
        <taxon>Bacilli</taxon>
        <taxon>Lactobacillales</taxon>
        <taxon>Enterococcaceae</taxon>
        <taxon>Enterococcus</taxon>
    </lineage>
</organism>
<dbReference type="RefSeq" id="WP_002402320.1">
    <property type="nucleotide sequence ID" value="NZ_GL454464.1"/>
</dbReference>
<gene>
    <name evidence="1" type="ORF">HMPREF9498_02014</name>
</gene>
<name>A0A125W4K2_ENTFL</name>
<dbReference type="AlphaFoldDB" id="A0A125W4K2"/>
<dbReference type="EMBL" id="AEBR01000066">
    <property type="protein sequence ID" value="EFM82402.1"/>
    <property type="molecule type" value="Genomic_DNA"/>
</dbReference>